<dbReference type="EMBL" id="MCFI01000022">
    <property type="protein sequence ID" value="ORY76645.1"/>
    <property type="molecule type" value="Genomic_DNA"/>
</dbReference>
<dbReference type="InterPro" id="IPR004625">
    <property type="entry name" value="PyrdxlKinase"/>
</dbReference>
<dbReference type="GO" id="GO:0009443">
    <property type="term" value="P:pyridoxal 5'-phosphate salvage"/>
    <property type="evidence" value="ECO:0007669"/>
    <property type="project" value="InterPro"/>
</dbReference>
<dbReference type="GO" id="GO:0008478">
    <property type="term" value="F:pyridoxal kinase activity"/>
    <property type="evidence" value="ECO:0007669"/>
    <property type="project" value="UniProtKB-EC"/>
</dbReference>
<dbReference type="GeneID" id="63783897"/>
<accession>A0A1Y2F104</accession>
<feature type="non-terminal residue" evidence="8">
    <location>
        <position position="234"/>
    </location>
</feature>
<organism evidence="8 9">
    <name type="scientific">Protomyces lactucae-debilis</name>
    <dbReference type="NCBI Taxonomy" id="2754530"/>
    <lineage>
        <taxon>Eukaryota</taxon>
        <taxon>Fungi</taxon>
        <taxon>Dikarya</taxon>
        <taxon>Ascomycota</taxon>
        <taxon>Taphrinomycotina</taxon>
        <taxon>Taphrinomycetes</taxon>
        <taxon>Taphrinales</taxon>
        <taxon>Protomycetaceae</taxon>
        <taxon>Protomyces</taxon>
    </lineage>
</organism>
<evidence type="ECO:0000256" key="2">
    <source>
        <dbReference type="ARBA" id="ARBA00012104"/>
    </source>
</evidence>
<reference evidence="8 9" key="1">
    <citation type="submission" date="2016-07" db="EMBL/GenBank/DDBJ databases">
        <title>Pervasive Adenine N6-methylation of Active Genes in Fungi.</title>
        <authorList>
            <consortium name="DOE Joint Genome Institute"/>
            <person name="Mondo S.J."/>
            <person name="Dannebaum R.O."/>
            <person name="Kuo R.C."/>
            <person name="Labutti K."/>
            <person name="Haridas S."/>
            <person name="Kuo A."/>
            <person name="Salamov A."/>
            <person name="Ahrendt S.R."/>
            <person name="Lipzen A."/>
            <person name="Sullivan W."/>
            <person name="Andreopoulos W.B."/>
            <person name="Clum A."/>
            <person name="Lindquist E."/>
            <person name="Daum C."/>
            <person name="Ramamoorthy G.K."/>
            <person name="Gryganskyi A."/>
            <person name="Culley D."/>
            <person name="Magnuson J.K."/>
            <person name="James T.Y."/>
            <person name="O'Malley M.A."/>
            <person name="Stajich J.E."/>
            <person name="Spatafora J.W."/>
            <person name="Visel A."/>
            <person name="Grigoriev I.V."/>
        </authorList>
    </citation>
    <scope>NUCLEOTIDE SEQUENCE [LARGE SCALE GENOMIC DNA]</scope>
    <source>
        <strain evidence="8 9">12-1054</strain>
    </source>
</reference>
<evidence type="ECO:0000256" key="6">
    <source>
        <dbReference type="ARBA" id="ARBA00022840"/>
    </source>
</evidence>
<evidence type="ECO:0000256" key="3">
    <source>
        <dbReference type="ARBA" id="ARBA00022679"/>
    </source>
</evidence>
<name>A0A1Y2F104_PROLT</name>
<dbReference type="CDD" id="cd01173">
    <property type="entry name" value="pyridoxal_pyridoxamine_kinase"/>
    <property type="match status" value="1"/>
</dbReference>
<dbReference type="GO" id="GO:0005829">
    <property type="term" value="C:cytosol"/>
    <property type="evidence" value="ECO:0007669"/>
    <property type="project" value="TreeGrafter"/>
</dbReference>
<evidence type="ECO:0000256" key="5">
    <source>
        <dbReference type="ARBA" id="ARBA00022777"/>
    </source>
</evidence>
<dbReference type="NCBIfam" id="TIGR00687">
    <property type="entry name" value="pyridox_kin"/>
    <property type="match status" value="1"/>
</dbReference>
<keyword evidence="4" id="KW-0547">Nucleotide-binding</keyword>
<evidence type="ECO:0000256" key="1">
    <source>
        <dbReference type="ARBA" id="ARBA00008805"/>
    </source>
</evidence>
<feature type="domain" description="Pyridoxamine kinase/Phosphomethylpyrimidine kinase" evidence="7">
    <location>
        <begin position="88"/>
        <end position="233"/>
    </location>
</feature>
<dbReference type="OrthoDB" id="2104723at2759"/>
<comment type="similarity">
    <text evidence="1">Belongs to the pyridoxine kinase family.</text>
</comment>
<dbReference type="Pfam" id="PF08543">
    <property type="entry name" value="Phos_pyr_kin"/>
    <property type="match status" value="1"/>
</dbReference>
<dbReference type="PANTHER" id="PTHR10534">
    <property type="entry name" value="PYRIDOXAL KINASE"/>
    <property type="match status" value="1"/>
</dbReference>
<dbReference type="Gene3D" id="3.40.1190.20">
    <property type="match status" value="1"/>
</dbReference>
<keyword evidence="3" id="KW-0808">Transferase</keyword>
<dbReference type="AlphaFoldDB" id="A0A1Y2F104"/>
<dbReference type="InterPro" id="IPR013749">
    <property type="entry name" value="PM/HMP-P_kinase-1"/>
</dbReference>
<keyword evidence="9" id="KW-1185">Reference proteome</keyword>
<proteinExistence type="inferred from homology"/>
<dbReference type="RefSeq" id="XP_040722725.1">
    <property type="nucleotide sequence ID" value="XM_040867298.1"/>
</dbReference>
<dbReference type="EC" id="2.7.1.35" evidence="2"/>
<dbReference type="GO" id="GO:0005524">
    <property type="term" value="F:ATP binding"/>
    <property type="evidence" value="ECO:0007669"/>
    <property type="project" value="UniProtKB-KW"/>
</dbReference>
<dbReference type="Proteomes" id="UP000193685">
    <property type="component" value="Unassembled WGS sequence"/>
</dbReference>
<sequence length="234" mass="25096">RILSIQSSVVHGYVGNRSATFPLQLHGYDVACLNTVQFSTHTGYPSIHGSKLPAEEIRALYTGLEVNGAVETIAGLLTGYVPGADGILAIKDIAASIRASSPTPALWVLDPVMGDEERGMYVSEEIPPLYKELITHADVITPNQFELGVLAGMEITGVDSLRKALDTVHTERGIRRIVVTTFRKDEGTIWVVGSDSASSTPPNIATQFAVEVPYSDCPFQGTGDLFAALLLARL</sequence>
<comment type="caution">
    <text evidence="8">The sequence shown here is derived from an EMBL/GenBank/DDBJ whole genome shotgun (WGS) entry which is preliminary data.</text>
</comment>
<dbReference type="InterPro" id="IPR029056">
    <property type="entry name" value="Ribokinase-like"/>
</dbReference>
<feature type="non-terminal residue" evidence="8">
    <location>
        <position position="1"/>
    </location>
</feature>
<protein>
    <recommendedName>
        <fullName evidence="2">pyridoxal kinase</fullName>
        <ecNumber evidence="2">2.7.1.35</ecNumber>
    </recommendedName>
</protein>
<evidence type="ECO:0000259" key="7">
    <source>
        <dbReference type="Pfam" id="PF08543"/>
    </source>
</evidence>
<dbReference type="STRING" id="56484.A0A1Y2F104"/>
<dbReference type="SUPFAM" id="SSF53613">
    <property type="entry name" value="Ribokinase-like"/>
    <property type="match status" value="1"/>
</dbReference>
<evidence type="ECO:0000313" key="9">
    <source>
        <dbReference type="Proteomes" id="UP000193685"/>
    </source>
</evidence>
<gene>
    <name evidence="8" type="ORF">BCR37DRAFT_338358</name>
</gene>
<dbReference type="OMA" id="HTQYGQW"/>
<keyword evidence="6" id="KW-0067">ATP-binding</keyword>
<dbReference type="PANTHER" id="PTHR10534:SF2">
    <property type="entry name" value="PYRIDOXAL KINASE"/>
    <property type="match status" value="1"/>
</dbReference>
<evidence type="ECO:0000256" key="4">
    <source>
        <dbReference type="ARBA" id="ARBA00022741"/>
    </source>
</evidence>
<evidence type="ECO:0000313" key="8">
    <source>
        <dbReference type="EMBL" id="ORY76645.1"/>
    </source>
</evidence>
<keyword evidence="5 8" id="KW-0418">Kinase</keyword>